<name>A0A7J7MXC7_9MAGN</name>
<keyword evidence="2" id="KW-1185">Reference proteome</keyword>
<proteinExistence type="predicted"/>
<evidence type="ECO:0000313" key="1">
    <source>
        <dbReference type="EMBL" id="KAF6159575.1"/>
    </source>
</evidence>
<dbReference type="EMBL" id="JACGCM010001193">
    <property type="protein sequence ID" value="KAF6159575.1"/>
    <property type="molecule type" value="Genomic_DNA"/>
</dbReference>
<sequence length="58" mass="7038">RERESPIKLLYRGSGDLKSKIQRFFFESKWRQWRWILDMYAQDSSSNHSELISRGVDC</sequence>
<feature type="non-terminal residue" evidence="1">
    <location>
        <position position="1"/>
    </location>
</feature>
<comment type="caution">
    <text evidence="1">The sequence shown here is derived from an EMBL/GenBank/DDBJ whole genome shotgun (WGS) entry which is preliminary data.</text>
</comment>
<dbReference type="AlphaFoldDB" id="A0A7J7MXC7"/>
<accession>A0A7J7MXC7</accession>
<organism evidence="1 2">
    <name type="scientific">Kingdonia uniflora</name>
    <dbReference type="NCBI Taxonomy" id="39325"/>
    <lineage>
        <taxon>Eukaryota</taxon>
        <taxon>Viridiplantae</taxon>
        <taxon>Streptophyta</taxon>
        <taxon>Embryophyta</taxon>
        <taxon>Tracheophyta</taxon>
        <taxon>Spermatophyta</taxon>
        <taxon>Magnoliopsida</taxon>
        <taxon>Ranunculales</taxon>
        <taxon>Circaeasteraceae</taxon>
        <taxon>Kingdonia</taxon>
    </lineage>
</organism>
<protein>
    <recommendedName>
        <fullName evidence="3">Maturase K</fullName>
    </recommendedName>
</protein>
<evidence type="ECO:0000313" key="2">
    <source>
        <dbReference type="Proteomes" id="UP000541444"/>
    </source>
</evidence>
<evidence type="ECO:0008006" key="3">
    <source>
        <dbReference type="Google" id="ProtNLM"/>
    </source>
</evidence>
<gene>
    <name evidence="1" type="ORF">GIB67_032346</name>
</gene>
<reference evidence="1 2" key="1">
    <citation type="journal article" date="2020" name="IScience">
        <title>Genome Sequencing of the Endangered Kingdonia uniflora (Circaeasteraceae, Ranunculales) Reveals Potential Mechanisms of Evolutionary Specialization.</title>
        <authorList>
            <person name="Sun Y."/>
            <person name="Deng T."/>
            <person name="Zhang A."/>
            <person name="Moore M.J."/>
            <person name="Landis J.B."/>
            <person name="Lin N."/>
            <person name="Zhang H."/>
            <person name="Zhang X."/>
            <person name="Huang J."/>
            <person name="Zhang X."/>
            <person name="Sun H."/>
            <person name="Wang H."/>
        </authorList>
    </citation>
    <scope>NUCLEOTIDE SEQUENCE [LARGE SCALE GENOMIC DNA]</scope>
    <source>
        <strain evidence="1">TB1705</strain>
        <tissue evidence="1">Leaf</tissue>
    </source>
</reference>
<dbReference type="Proteomes" id="UP000541444">
    <property type="component" value="Unassembled WGS sequence"/>
</dbReference>